<dbReference type="InterPro" id="IPR003593">
    <property type="entry name" value="AAA+_ATPase"/>
</dbReference>
<dbReference type="Gene3D" id="1.10.10.60">
    <property type="entry name" value="Homeodomain-like"/>
    <property type="match status" value="1"/>
</dbReference>
<organism evidence="8 9">
    <name type="scientific">Bordetella ansorpii</name>
    <dbReference type="NCBI Taxonomy" id="288768"/>
    <lineage>
        <taxon>Bacteria</taxon>
        <taxon>Pseudomonadati</taxon>
        <taxon>Pseudomonadota</taxon>
        <taxon>Betaproteobacteria</taxon>
        <taxon>Burkholderiales</taxon>
        <taxon>Alcaligenaceae</taxon>
        <taxon>Bordetella</taxon>
    </lineage>
</organism>
<evidence type="ECO:0000256" key="2">
    <source>
        <dbReference type="ARBA" id="ARBA00022840"/>
    </source>
</evidence>
<dbReference type="Gene3D" id="1.10.8.60">
    <property type="match status" value="1"/>
</dbReference>
<protein>
    <submittedName>
        <fullName evidence="8">Sigma-54-dependent transcriptional regulator</fullName>
    </submittedName>
</protein>
<keyword evidence="3" id="KW-0805">Transcription regulation</keyword>
<reference evidence="8 9" key="1">
    <citation type="submission" date="2016-04" db="EMBL/GenBank/DDBJ databases">
        <authorList>
            <consortium name="Pathogen Informatics"/>
        </authorList>
    </citation>
    <scope>NUCLEOTIDE SEQUENCE [LARGE SCALE GENOMIC DNA]</scope>
    <source>
        <strain evidence="8 9">H050680373</strain>
    </source>
</reference>
<evidence type="ECO:0000256" key="1">
    <source>
        <dbReference type="ARBA" id="ARBA00022741"/>
    </source>
</evidence>
<dbReference type="GO" id="GO:0005524">
    <property type="term" value="F:ATP binding"/>
    <property type="evidence" value="ECO:0007669"/>
    <property type="project" value="UniProtKB-KW"/>
</dbReference>
<dbReference type="Pfam" id="PF00158">
    <property type="entry name" value="Sigma54_activat"/>
    <property type="match status" value="1"/>
</dbReference>
<evidence type="ECO:0000256" key="4">
    <source>
        <dbReference type="ARBA" id="ARBA00023125"/>
    </source>
</evidence>
<dbReference type="OrthoDB" id="9761705at2"/>
<dbReference type="RefSeq" id="WP_066123937.1">
    <property type="nucleotide sequence ID" value="NZ_FKIF01000002.1"/>
</dbReference>
<dbReference type="InterPro" id="IPR002197">
    <property type="entry name" value="HTH_Fis"/>
</dbReference>
<evidence type="ECO:0000256" key="6">
    <source>
        <dbReference type="SAM" id="MobiDB-lite"/>
    </source>
</evidence>
<dbReference type="SMART" id="SM00382">
    <property type="entry name" value="AAA"/>
    <property type="match status" value="1"/>
</dbReference>
<dbReference type="Gene3D" id="3.40.50.300">
    <property type="entry name" value="P-loop containing nucleotide triphosphate hydrolases"/>
    <property type="match status" value="1"/>
</dbReference>
<dbReference type="InterPro" id="IPR029016">
    <property type="entry name" value="GAF-like_dom_sf"/>
</dbReference>
<sequence length="657" mass="70083">MPTLSRQQALANARRLFNEQGAVPDHLVAEPILRSWRRCADLGHRMQGLRPPQPLTQSELREALQRHETLRRLCRPALDQLRHEASHSGGLIVLTDADGLVLDTGGSADFVDRASQVSLLPGAAWSESAAGTNAIGTSLVERRPIAVHGAEHFFEPNRILTCAAVPITDPRGQTMGLLDLSGRATGAHGHALGLVRMAVDQIEHRMYDEGYGDCLVLRVHAEREVLGTVCEGILAFDGEVLVGANRHALHLLGLDGGALGVFRYGELFADTPAQVAARGWVHRLHGDTALHARLRWPGEGGQARSAPLRGRAAGTPAMPGGVPRPAEPPPSVSSLRTRRGADAPASAAHVPHDPAPWFDAAASAELSRAVRLLDAGVSVLLQGETGCGKEVFARRLHAHSVRAAGPFVAVNCAALPESLIESELFGYDEGAFTGARRQGSKGLLRQAEGGVLFLDEIGDMPLALQARLLRVLQQREVTPLGGGRAVPVDFALVCATHRPLDPGDPQAVRADLYFRIAEYTVRMPALRERADRAAVVRALWQSAGGTPSLPADVLGLLARYEWPGNFRQLASTLRTLRVLAGPAGEVRADMLPHEIASDKTHAPGASAHAADTLDALTDAAIRDALAACGGNVSKAARKLGVHRSTLYRRGQAEGPRR</sequence>
<dbReference type="PANTHER" id="PTHR32071:SF77">
    <property type="entry name" value="TRANSCRIPTIONAL REGULATORY PROTEIN"/>
    <property type="match status" value="1"/>
</dbReference>
<name>A0A157S6R9_9BORD</name>
<keyword evidence="1" id="KW-0547">Nucleotide-binding</keyword>
<dbReference type="FunFam" id="3.40.50.300:FF:000006">
    <property type="entry name" value="DNA-binding transcriptional regulator NtrC"/>
    <property type="match status" value="1"/>
</dbReference>
<dbReference type="InterPro" id="IPR003018">
    <property type="entry name" value="GAF"/>
</dbReference>
<dbReference type="SUPFAM" id="SSF46689">
    <property type="entry name" value="Homeodomain-like"/>
    <property type="match status" value="1"/>
</dbReference>
<dbReference type="GO" id="GO:0043565">
    <property type="term" value="F:sequence-specific DNA binding"/>
    <property type="evidence" value="ECO:0007669"/>
    <property type="project" value="InterPro"/>
</dbReference>
<dbReference type="SUPFAM" id="SSF52540">
    <property type="entry name" value="P-loop containing nucleoside triphosphate hydrolases"/>
    <property type="match status" value="1"/>
</dbReference>
<evidence type="ECO:0000259" key="7">
    <source>
        <dbReference type="PROSITE" id="PS50045"/>
    </source>
</evidence>
<keyword evidence="4" id="KW-0238">DNA-binding</keyword>
<accession>A0A157S6R9</accession>
<dbReference type="PRINTS" id="PR01590">
    <property type="entry name" value="HTHFIS"/>
</dbReference>
<dbReference type="Gene3D" id="3.30.450.40">
    <property type="match status" value="1"/>
</dbReference>
<dbReference type="InterPro" id="IPR009057">
    <property type="entry name" value="Homeodomain-like_sf"/>
</dbReference>
<dbReference type="STRING" id="288768.SAMEA3906486_00782"/>
<gene>
    <name evidence="8" type="primary">acoR</name>
    <name evidence="8" type="ORF">SAMEA3906486_00782</name>
</gene>
<evidence type="ECO:0000313" key="9">
    <source>
        <dbReference type="Proteomes" id="UP000076848"/>
    </source>
</evidence>
<dbReference type="SUPFAM" id="SSF55781">
    <property type="entry name" value="GAF domain-like"/>
    <property type="match status" value="1"/>
</dbReference>
<evidence type="ECO:0000256" key="5">
    <source>
        <dbReference type="ARBA" id="ARBA00023163"/>
    </source>
</evidence>
<dbReference type="Pfam" id="PF25601">
    <property type="entry name" value="AAA_lid_14"/>
    <property type="match status" value="1"/>
</dbReference>
<feature type="region of interest" description="Disordered" evidence="6">
    <location>
        <begin position="298"/>
        <end position="350"/>
    </location>
</feature>
<dbReference type="Pfam" id="PF01590">
    <property type="entry name" value="GAF"/>
    <property type="match status" value="1"/>
</dbReference>
<dbReference type="Pfam" id="PF02954">
    <property type="entry name" value="HTH_8"/>
    <property type="match status" value="1"/>
</dbReference>
<proteinExistence type="predicted"/>
<dbReference type="InterPro" id="IPR002078">
    <property type="entry name" value="Sigma_54_int"/>
</dbReference>
<keyword evidence="5" id="KW-0804">Transcription</keyword>
<dbReference type="AlphaFoldDB" id="A0A157S6R9"/>
<dbReference type="GO" id="GO:0006355">
    <property type="term" value="P:regulation of DNA-templated transcription"/>
    <property type="evidence" value="ECO:0007669"/>
    <property type="project" value="InterPro"/>
</dbReference>
<evidence type="ECO:0000313" key="8">
    <source>
        <dbReference type="EMBL" id="SAI66107.1"/>
    </source>
</evidence>
<keyword evidence="2" id="KW-0067">ATP-binding</keyword>
<dbReference type="InterPro" id="IPR027417">
    <property type="entry name" value="P-loop_NTPase"/>
</dbReference>
<feature type="domain" description="Sigma-54 factor interaction" evidence="7">
    <location>
        <begin position="366"/>
        <end position="578"/>
    </location>
</feature>
<evidence type="ECO:0000256" key="3">
    <source>
        <dbReference type="ARBA" id="ARBA00023015"/>
    </source>
</evidence>
<dbReference type="EMBL" id="FKIF01000002">
    <property type="protein sequence ID" value="SAI66107.1"/>
    <property type="molecule type" value="Genomic_DNA"/>
</dbReference>
<dbReference type="PROSITE" id="PS50045">
    <property type="entry name" value="SIGMA54_INTERACT_4"/>
    <property type="match status" value="1"/>
</dbReference>
<dbReference type="CDD" id="cd00009">
    <property type="entry name" value="AAA"/>
    <property type="match status" value="1"/>
</dbReference>
<dbReference type="PANTHER" id="PTHR32071">
    <property type="entry name" value="TRANSCRIPTIONAL REGULATORY PROTEIN"/>
    <property type="match status" value="1"/>
</dbReference>
<dbReference type="Proteomes" id="UP000076848">
    <property type="component" value="Unassembled WGS sequence"/>
</dbReference>
<dbReference type="InterPro" id="IPR058031">
    <property type="entry name" value="AAA_lid_NorR"/>
</dbReference>
<keyword evidence="9" id="KW-1185">Reference proteome</keyword>